<evidence type="ECO:0000256" key="1">
    <source>
        <dbReference type="SAM" id="MobiDB-lite"/>
    </source>
</evidence>
<keyword evidence="2" id="KW-1133">Transmembrane helix</keyword>
<evidence type="ECO:0008006" key="5">
    <source>
        <dbReference type="Google" id="ProtNLM"/>
    </source>
</evidence>
<sequence>MKERTLRAWHRRLGMVLFVFVLIQALTGLYLSVPAGRETAHAHEAGSAPAASSHSHHGSTSRWAALVHHGGGDAGDVYRTILALALAVQAVSGAGIGAKIRARSRS</sequence>
<accession>A0A1M5HVI3</accession>
<evidence type="ECO:0000313" key="4">
    <source>
        <dbReference type="Proteomes" id="UP000184076"/>
    </source>
</evidence>
<keyword evidence="4" id="KW-1185">Reference proteome</keyword>
<keyword evidence="2" id="KW-0812">Transmembrane</keyword>
<name>A0A1M5HVI3_9BACT</name>
<evidence type="ECO:0000313" key="3">
    <source>
        <dbReference type="EMBL" id="SHG19934.1"/>
    </source>
</evidence>
<dbReference type="RefSeq" id="WP_073041707.1">
    <property type="nucleotide sequence ID" value="NZ_FQVB01000048.1"/>
</dbReference>
<dbReference type="Proteomes" id="UP000184076">
    <property type="component" value="Unassembled WGS sequence"/>
</dbReference>
<gene>
    <name evidence="3" type="ORF">SAMN02745206_03449</name>
</gene>
<dbReference type="STRING" id="1121391.SAMN02745206_03449"/>
<dbReference type="EMBL" id="FQVB01000048">
    <property type="protein sequence ID" value="SHG19934.1"/>
    <property type="molecule type" value="Genomic_DNA"/>
</dbReference>
<feature type="transmembrane region" description="Helical" evidence="2">
    <location>
        <begin position="12"/>
        <end position="33"/>
    </location>
</feature>
<organism evidence="3 4">
    <name type="scientific">Desulfacinum infernum DSM 9756</name>
    <dbReference type="NCBI Taxonomy" id="1121391"/>
    <lineage>
        <taxon>Bacteria</taxon>
        <taxon>Pseudomonadati</taxon>
        <taxon>Thermodesulfobacteriota</taxon>
        <taxon>Syntrophobacteria</taxon>
        <taxon>Syntrophobacterales</taxon>
        <taxon>Syntrophobacteraceae</taxon>
        <taxon>Desulfacinum</taxon>
    </lineage>
</organism>
<feature type="transmembrane region" description="Helical" evidence="2">
    <location>
        <begin position="77"/>
        <end position="98"/>
    </location>
</feature>
<evidence type="ECO:0000256" key="2">
    <source>
        <dbReference type="SAM" id="Phobius"/>
    </source>
</evidence>
<reference evidence="4" key="1">
    <citation type="submission" date="2016-11" db="EMBL/GenBank/DDBJ databases">
        <authorList>
            <person name="Varghese N."/>
            <person name="Submissions S."/>
        </authorList>
    </citation>
    <scope>NUCLEOTIDE SEQUENCE [LARGE SCALE GENOMIC DNA]</scope>
    <source>
        <strain evidence="4">DSM 9756</strain>
    </source>
</reference>
<protein>
    <recommendedName>
        <fullName evidence="5">PepSY domain-containing protein</fullName>
    </recommendedName>
</protein>
<dbReference type="AlphaFoldDB" id="A0A1M5HVI3"/>
<proteinExistence type="predicted"/>
<feature type="region of interest" description="Disordered" evidence="1">
    <location>
        <begin position="42"/>
        <end position="62"/>
    </location>
</feature>
<keyword evidence="2" id="KW-0472">Membrane</keyword>